<organism evidence="1 2">
    <name type="scientific">Candidatus Erwinia dacicola</name>
    <dbReference type="NCBI Taxonomy" id="252393"/>
    <lineage>
        <taxon>Bacteria</taxon>
        <taxon>Pseudomonadati</taxon>
        <taxon>Pseudomonadota</taxon>
        <taxon>Gammaproteobacteria</taxon>
        <taxon>Enterobacterales</taxon>
        <taxon>Erwiniaceae</taxon>
        <taxon>Erwinia</taxon>
    </lineage>
</organism>
<dbReference type="Proteomes" id="UP000244334">
    <property type="component" value="Unassembled WGS sequence"/>
</dbReference>
<keyword evidence="2" id="KW-1185">Reference proteome</keyword>
<evidence type="ECO:0000313" key="2">
    <source>
        <dbReference type="Proteomes" id="UP000244334"/>
    </source>
</evidence>
<dbReference type="EMBL" id="LJAM02000090">
    <property type="protein sequence ID" value="RAP71843.1"/>
    <property type="molecule type" value="Genomic_DNA"/>
</dbReference>
<dbReference type="InterPro" id="IPR036388">
    <property type="entry name" value="WH-like_DNA-bd_sf"/>
</dbReference>
<dbReference type="Gene3D" id="1.10.10.10">
    <property type="entry name" value="Winged helix-like DNA-binding domain superfamily/Winged helix DNA-binding domain"/>
    <property type="match status" value="1"/>
</dbReference>
<reference evidence="1" key="1">
    <citation type="submission" date="2018-04" db="EMBL/GenBank/DDBJ databases">
        <title>Genomes of the Obligate Erwinia dacicola and Facultative Enterobacter sp. OLF Endosymbionts of the Olive Fruit fly, Bactrocera oleae.</title>
        <authorList>
            <person name="Estes A.M."/>
            <person name="Hearn D.J."/>
            <person name="Agarwal S."/>
            <person name="Pierson E.A."/>
            <person name="Dunning-Hotopp J.C."/>
        </authorList>
    </citation>
    <scope>NUCLEOTIDE SEQUENCE [LARGE SCALE GENOMIC DNA]</scope>
    <source>
        <strain evidence="1">Oroville</strain>
    </source>
</reference>
<dbReference type="SUPFAM" id="SSF46785">
    <property type="entry name" value="Winged helix' DNA-binding domain"/>
    <property type="match status" value="1"/>
</dbReference>
<sequence>MIITEIIIMSIADYGSLSNQKRLEQRQFNQHKILSFLAQERSVTIDSLSRLFDFSANQKIYLLLKNLITNELVTYFEDGFLGRTKRFYHLTAQGQAFAEQELGITPRFNGLSRRAHAPSALLHTLKMQNYTALLMKAGAKVRYLHLPDKIMDYWYGGTAAEVERTFKNQKCYRDIFRNYCLRMRRNDPIINTVMYILPDSAMRDKAAALFYSFDELMIEGILTDVRTYTGRFLFATRAEYEAYLTAFPQSGVRVEMKLPNEVWQRWQRHAAQAQLTPEAWLTAILNREVPVVINEPMPYSGDGVLINLTPTKDDYKFWLANADACHTSLLAWCAGKPVHLNL</sequence>
<name>A0A328TR04_9GAMM</name>
<comment type="caution">
    <text evidence="1">The sequence shown here is derived from an EMBL/GenBank/DDBJ whole genome shotgun (WGS) entry which is preliminary data.</text>
</comment>
<protein>
    <submittedName>
        <fullName evidence="1">Uncharacterized protein</fullName>
    </submittedName>
</protein>
<evidence type="ECO:0000313" key="1">
    <source>
        <dbReference type="EMBL" id="RAP71843.1"/>
    </source>
</evidence>
<accession>A0A328TR04</accession>
<gene>
    <name evidence="1" type="ORF">ACZ87_01328</name>
</gene>
<proteinExistence type="predicted"/>
<dbReference type="AlphaFoldDB" id="A0A328TR04"/>
<dbReference type="InterPro" id="IPR036390">
    <property type="entry name" value="WH_DNA-bd_sf"/>
</dbReference>